<feature type="transmembrane region" description="Helical" evidence="1">
    <location>
        <begin position="57"/>
        <end position="81"/>
    </location>
</feature>
<keyword evidence="1" id="KW-0472">Membrane</keyword>
<keyword evidence="3" id="KW-1185">Reference proteome</keyword>
<comment type="caution">
    <text evidence="2">The sequence shown here is derived from an EMBL/GenBank/DDBJ whole genome shotgun (WGS) entry which is preliminary data.</text>
</comment>
<evidence type="ECO:0000313" key="3">
    <source>
        <dbReference type="Proteomes" id="UP000603200"/>
    </source>
</evidence>
<organism evidence="2 3">
    <name type="scientific">Winogradskya humida</name>
    <dbReference type="NCBI Taxonomy" id="113566"/>
    <lineage>
        <taxon>Bacteria</taxon>
        <taxon>Bacillati</taxon>
        <taxon>Actinomycetota</taxon>
        <taxon>Actinomycetes</taxon>
        <taxon>Micromonosporales</taxon>
        <taxon>Micromonosporaceae</taxon>
        <taxon>Winogradskya</taxon>
    </lineage>
</organism>
<protein>
    <recommendedName>
        <fullName evidence="4">DUF2335 domain-containing protein</fullName>
    </recommendedName>
</protein>
<dbReference type="RefSeq" id="WP_203836174.1">
    <property type="nucleotide sequence ID" value="NZ_BAAATV010000043.1"/>
</dbReference>
<gene>
    <name evidence="2" type="ORF">Ahu01nite_020390</name>
</gene>
<proteinExistence type="predicted"/>
<accession>A0ABQ3ZL67</accession>
<sequence length="119" mass="13230">MTSSWSTLDPWDKAAQWAQTAPELAADVIFMAKDYAEFRKQEERRESEHRRDMDRRIWWTQAAAVVTNCLCLVALVVLALTLHSDDVVPALVVAGAGAVLSLISVIAGVSMRRSFRGRA</sequence>
<dbReference type="EMBL" id="BOMN01000023">
    <property type="protein sequence ID" value="GIE18937.1"/>
    <property type="molecule type" value="Genomic_DNA"/>
</dbReference>
<keyword evidence="1" id="KW-1133">Transmembrane helix</keyword>
<evidence type="ECO:0008006" key="4">
    <source>
        <dbReference type="Google" id="ProtNLM"/>
    </source>
</evidence>
<dbReference type="Proteomes" id="UP000603200">
    <property type="component" value="Unassembled WGS sequence"/>
</dbReference>
<keyword evidence="1" id="KW-0812">Transmembrane</keyword>
<evidence type="ECO:0000313" key="2">
    <source>
        <dbReference type="EMBL" id="GIE18937.1"/>
    </source>
</evidence>
<evidence type="ECO:0000256" key="1">
    <source>
        <dbReference type="SAM" id="Phobius"/>
    </source>
</evidence>
<name>A0ABQ3ZL67_9ACTN</name>
<feature type="transmembrane region" description="Helical" evidence="1">
    <location>
        <begin position="87"/>
        <end position="109"/>
    </location>
</feature>
<reference evidence="2 3" key="1">
    <citation type="submission" date="2021-01" db="EMBL/GenBank/DDBJ databases">
        <title>Whole genome shotgun sequence of Actinoplanes humidus NBRC 14915.</title>
        <authorList>
            <person name="Komaki H."/>
            <person name="Tamura T."/>
        </authorList>
    </citation>
    <scope>NUCLEOTIDE SEQUENCE [LARGE SCALE GENOMIC DNA]</scope>
    <source>
        <strain evidence="2 3">NBRC 14915</strain>
    </source>
</reference>